<organism evidence="9 10">
    <name type="scientific">Candidatus Filomicrobium marinum</name>
    <dbReference type="NCBI Taxonomy" id="1608628"/>
    <lineage>
        <taxon>Bacteria</taxon>
        <taxon>Pseudomonadati</taxon>
        <taxon>Pseudomonadota</taxon>
        <taxon>Alphaproteobacteria</taxon>
        <taxon>Hyphomicrobiales</taxon>
        <taxon>Hyphomicrobiaceae</taxon>
        <taxon>Filomicrobium</taxon>
    </lineage>
</organism>
<dbReference type="PROSITE" id="PS50889">
    <property type="entry name" value="S4"/>
    <property type="match status" value="1"/>
</dbReference>
<comment type="catalytic activity">
    <reaction evidence="1">
        <text>a uridine in RNA = a pseudouridine in RNA</text>
        <dbReference type="Rhea" id="RHEA:48348"/>
        <dbReference type="Rhea" id="RHEA-COMP:12068"/>
        <dbReference type="Rhea" id="RHEA-COMP:12069"/>
        <dbReference type="ChEBI" id="CHEBI:65314"/>
        <dbReference type="ChEBI" id="CHEBI:65315"/>
    </reaction>
</comment>
<comment type="similarity">
    <text evidence="2 6">Belongs to the pseudouridine synthase RsuA family.</text>
</comment>
<dbReference type="InterPro" id="IPR000748">
    <property type="entry name" value="PsdUridine_synth_RsuA/RluB/E/F"/>
</dbReference>
<dbReference type="SMART" id="SM00363">
    <property type="entry name" value="S4"/>
    <property type="match status" value="1"/>
</dbReference>
<dbReference type="InterPro" id="IPR036986">
    <property type="entry name" value="S4_RNA-bd_sf"/>
</dbReference>
<dbReference type="AlphaFoldDB" id="A0A0D6JAH5"/>
<dbReference type="CDD" id="cd00165">
    <property type="entry name" value="S4"/>
    <property type="match status" value="1"/>
</dbReference>
<feature type="region of interest" description="Disordered" evidence="7">
    <location>
        <begin position="1"/>
        <end position="83"/>
    </location>
</feature>
<evidence type="ECO:0000256" key="6">
    <source>
        <dbReference type="RuleBase" id="RU003887"/>
    </source>
</evidence>
<dbReference type="PANTHER" id="PTHR47683:SF3">
    <property type="entry name" value="RIBOSOMAL LARGE SUBUNIT PSEUDOURIDINE SYNTHASE B"/>
    <property type="match status" value="1"/>
</dbReference>
<keyword evidence="3 5" id="KW-0694">RNA-binding</keyword>
<evidence type="ECO:0000259" key="8">
    <source>
        <dbReference type="SMART" id="SM00363"/>
    </source>
</evidence>
<dbReference type="InterPro" id="IPR020103">
    <property type="entry name" value="PsdUridine_synth_cat_dom_sf"/>
</dbReference>
<dbReference type="InterPro" id="IPR002942">
    <property type="entry name" value="S4_RNA-bd"/>
</dbReference>
<dbReference type="Gene3D" id="3.30.70.580">
    <property type="entry name" value="Pseudouridine synthase I, catalytic domain, N-terminal subdomain"/>
    <property type="match status" value="1"/>
</dbReference>
<dbReference type="GO" id="GO:0120159">
    <property type="term" value="F:rRNA pseudouridine synthase activity"/>
    <property type="evidence" value="ECO:0007669"/>
    <property type="project" value="UniProtKB-ARBA"/>
</dbReference>
<dbReference type="OrthoDB" id="9807213at2"/>
<dbReference type="Gene3D" id="3.30.70.1560">
    <property type="entry name" value="Alpha-L RNA-binding motif"/>
    <property type="match status" value="1"/>
</dbReference>
<dbReference type="FunFam" id="3.10.290.10:FF:000003">
    <property type="entry name" value="Pseudouridine synthase"/>
    <property type="match status" value="1"/>
</dbReference>
<dbReference type="InterPro" id="IPR042092">
    <property type="entry name" value="PsdUridine_s_RsuA/RluB/E/F_cat"/>
</dbReference>
<accession>A0A0D6JAH5</accession>
<dbReference type="EC" id="5.4.99.-" evidence="6"/>
<feature type="compositionally biased region" description="Basic residues" evidence="7">
    <location>
        <begin position="1"/>
        <end position="10"/>
    </location>
</feature>
<evidence type="ECO:0000256" key="7">
    <source>
        <dbReference type="SAM" id="MobiDB-lite"/>
    </source>
</evidence>
<proteinExistence type="inferred from homology"/>
<evidence type="ECO:0000313" key="10">
    <source>
        <dbReference type="Proteomes" id="UP000033187"/>
    </source>
</evidence>
<dbReference type="KEGG" id="fiy:BN1229_v1_0156"/>
<evidence type="ECO:0000256" key="4">
    <source>
        <dbReference type="ARBA" id="ARBA00023235"/>
    </source>
</evidence>
<dbReference type="GO" id="GO:0003723">
    <property type="term" value="F:RNA binding"/>
    <property type="evidence" value="ECO:0007669"/>
    <property type="project" value="UniProtKB-KW"/>
</dbReference>
<dbReference type="RefSeq" id="WP_082100920.1">
    <property type="nucleotide sequence ID" value="NZ_LN829118.1"/>
</dbReference>
<name>A0A0D6JAH5_9HYPH</name>
<evidence type="ECO:0000256" key="3">
    <source>
        <dbReference type="ARBA" id="ARBA00022884"/>
    </source>
</evidence>
<dbReference type="Pfam" id="PF01479">
    <property type="entry name" value="S4"/>
    <property type="match status" value="1"/>
</dbReference>
<dbReference type="InterPro" id="IPR050343">
    <property type="entry name" value="RsuA_PseudoU_synthase"/>
</dbReference>
<evidence type="ECO:0000313" key="9">
    <source>
        <dbReference type="EMBL" id="CPR14984.1"/>
    </source>
</evidence>
<dbReference type="InterPro" id="IPR006145">
    <property type="entry name" value="PsdUridine_synth_RsuA/RluA"/>
</dbReference>
<feature type="region of interest" description="Disordered" evidence="7">
    <location>
        <begin position="321"/>
        <end position="350"/>
    </location>
</feature>
<dbReference type="Gene3D" id="3.10.290.10">
    <property type="entry name" value="RNA-binding S4 domain"/>
    <property type="match status" value="1"/>
</dbReference>
<sequence>MPKAPTKRRPNIISKDRQTHAKPARKVKAEARSKPTSADAAKSTTRKSAERPTAAKPARTPVRKKQRGPGRAPEPAAGQNDPMRIAKAIARAGLCSRREAERWIAEGRVRLNGKLLNSPAVTVTSLDKIVVDGNPLPDAEPVRLWRYHKPKGLVTTHRDPEGRPTVFDSLPPELPRVVSIGRLDFNTEGLLLLTNDGALARHLELPSTGWLRRYRARAHGRVTQADLDKLKDGVEIEGVRYGPVEATLDSTQGANVWLTLGLREGKNREVRKILSSLSLDVNRLIRVSYGPFQLLDLAPGTTEPVKRRVLADQLGAKLTEELGLAAPDPDRVGRGHKPEGKAAKPKGQSE</sequence>
<dbReference type="SUPFAM" id="SSF55174">
    <property type="entry name" value="Alpha-L RNA-binding motif"/>
    <property type="match status" value="1"/>
</dbReference>
<feature type="compositionally biased region" description="Basic and acidic residues" evidence="7">
    <location>
        <begin position="328"/>
        <end position="350"/>
    </location>
</feature>
<dbReference type="PROSITE" id="PS01149">
    <property type="entry name" value="PSI_RSU"/>
    <property type="match status" value="1"/>
</dbReference>
<keyword evidence="4 6" id="KW-0413">Isomerase</keyword>
<evidence type="ECO:0000256" key="1">
    <source>
        <dbReference type="ARBA" id="ARBA00000073"/>
    </source>
</evidence>
<dbReference type="PANTHER" id="PTHR47683">
    <property type="entry name" value="PSEUDOURIDINE SYNTHASE FAMILY PROTEIN-RELATED"/>
    <property type="match status" value="1"/>
</dbReference>
<dbReference type="Pfam" id="PF00849">
    <property type="entry name" value="PseudoU_synth_2"/>
    <property type="match status" value="1"/>
</dbReference>
<dbReference type="NCBIfam" id="TIGR00093">
    <property type="entry name" value="pseudouridine synthase"/>
    <property type="match status" value="1"/>
</dbReference>
<dbReference type="GO" id="GO:0000455">
    <property type="term" value="P:enzyme-directed rRNA pseudouridine synthesis"/>
    <property type="evidence" value="ECO:0007669"/>
    <property type="project" value="UniProtKB-ARBA"/>
</dbReference>
<reference evidence="10" key="1">
    <citation type="submission" date="2015-02" db="EMBL/GenBank/DDBJ databases">
        <authorList>
            <person name="Chooi Y.-H."/>
        </authorList>
    </citation>
    <scope>NUCLEOTIDE SEQUENCE [LARGE SCALE GENOMIC DNA]</scope>
    <source>
        <strain evidence="10">strain Y</strain>
    </source>
</reference>
<evidence type="ECO:0000256" key="2">
    <source>
        <dbReference type="ARBA" id="ARBA00008348"/>
    </source>
</evidence>
<dbReference type="Proteomes" id="UP000033187">
    <property type="component" value="Chromosome 1"/>
</dbReference>
<dbReference type="EMBL" id="LN829119">
    <property type="protein sequence ID" value="CPR14984.1"/>
    <property type="molecule type" value="Genomic_DNA"/>
</dbReference>
<protein>
    <recommendedName>
        <fullName evidence="6">Pseudouridine synthase</fullName>
        <ecNumber evidence="6">5.4.99.-</ecNumber>
    </recommendedName>
</protein>
<dbReference type="SUPFAM" id="SSF55120">
    <property type="entry name" value="Pseudouridine synthase"/>
    <property type="match status" value="1"/>
</dbReference>
<keyword evidence="10" id="KW-1185">Reference proteome</keyword>
<dbReference type="KEGG" id="fil:BN1229_v1_0152"/>
<evidence type="ECO:0000256" key="5">
    <source>
        <dbReference type="PROSITE-ProRule" id="PRU00182"/>
    </source>
</evidence>
<dbReference type="InterPro" id="IPR020094">
    <property type="entry name" value="TruA/RsuA/RluB/E/F_N"/>
</dbReference>
<dbReference type="InterPro" id="IPR018496">
    <property type="entry name" value="PsdUridine_synth_RsuA/RluB_CS"/>
</dbReference>
<gene>
    <name evidence="9" type="ORF">YBN1229_v1_0156</name>
</gene>
<feature type="domain" description="RNA-binding S4" evidence="8">
    <location>
        <begin position="83"/>
        <end position="141"/>
    </location>
</feature>